<accession>A0A5B6VK04</accession>
<organism evidence="1 2">
    <name type="scientific">Gossypium australe</name>
    <dbReference type="NCBI Taxonomy" id="47621"/>
    <lineage>
        <taxon>Eukaryota</taxon>
        <taxon>Viridiplantae</taxon>
        <taxon>Streptophyta</taxon>
        <taxon>Embryophyta</taxon>
        <taxon>Tracheophyta</taxon>
        <taxon>Spermatophyta</taxon>
        <taxon>Magnoliopsida</taxon>
        <taxon>eudicotyledons</taxon>
        <taxon>Gunneridae</taxon>
        <taxon>Pentapetalae</taxon>
        <taxon>rosids</taxon>
        <taxon>malvids</taxon>
        <taxon>Malvales</taxon>
        <taxon>Malvaceae</taxon>
        <taxon>Malvoideae</taxon>
        <taxon>Gossypium</taxon>
    </lineage>
</organism>
<dbReference type="AlphaFoldDB" id="A0A5B6VK04"/>
<dbReference type="Gene3D" id="2.40.70.10">
    <property type="entry name" value="Acid Proteases"/>
    <property type="match status" value="1"/>
</dbReference>
<protein>
    <submittedName>
        <fullName evidence="1">Uncharacterized protein</fullName>
    </submittedName>
</protein>
<comment type="caution">
    <text evidence="1">The sequence shown here is derived from an EMBL/GenBank/DDBJ whole genome shotgun (WGS) entry which is preliminary data.</text>
</comment>
<dbReference type="Proteomes" id="UP000325315">
    <property type="component" value="Unassembled WGS sequence"/>
</dbReference>
<evidence type="ECO:0000313" key="1">
    <source>
        <dbReference type="EMBL" id="KAA3469570.1"/>
    </source>
</evidence>
<dbReference type="Pfam" id="PF08284">
    <property type="entry name" value="RVP_2"/>
    <property type="match status" value="1"/>
</dbReference>
<dbReference type="EMBL" id="SMMG02000006">
    <property type="protein sequence ID" value="KAA3469570.1"/>
    <property type="molecule type" value="Genomic_DNA"/>
</dbReference>
<dbReference type="InterPro" id="IPR021109">
    <property type="entry name" value="Peptidase_aspartic_dom_sf"/>
</dbReference>
<keyword evidence="2" id="KW-1185">Reference proteome</keyword>
<evidence type="ECO:0000313" key="2">
    <source>
        <dbReference type="Proteomes" id="UP000325315"/>
    </source>
</evidence>
<dbReference type="OrthoDB" id="999475at2759"/>
<reference evidence="2" key="1">
    <citation type="journal article" date="2019" name="Plant Biotechnol. J.">
        <title>Genome sequencing of the Australian wild diploid species Gossypium australe highlights disease resistance and delayed gland morphogenesis.</title>
        <authorList>
            <person name="Cai Y."/>
            <person name="Cai X."/>
            <person name="Wang Q."/>
            <person name="Wang P."/>
            <person name="Zhang Y."/>
            <person name="Cai C."/>
            <person name="Xu Y."/>
            <person name="Wang K."/>
            <person name="Zhou Z."/>
            <person name="Wang C."/>
            <person name="Geng S."/>
            <person name="Li B."/>
            <person name="Dong Q."/>
            <person name="Hou Y."/>
            <person name="Wang H."/>
            <person name="Ai P."/>
            <person name="Liu Z."/>
            <person name="Yi F."/>
            <person name="Sun M."/>
            <person name="An G."/>
            <person name="Cheng J."/>
            <person name="Zhang Y."/>
            <person name="Shi Q."/>
            <person name="Xie Y."/>
            <person name="Shi X."/>
            <person name="Chang Y."/>
            <person name="Huang F."/>
            <person name="Chen Y."/>
            <person name="Hong S."/>
            <person name="Mi L."/>
            <person name="Sun Q."/>
            <person name="Zhang L."/>
            <person name="Zhou B."/>
            <person name="Peng R."/>
            <person name="Zhang X."/>
            <person name="Liu F."/>
        </authorList>
    </citation>
    <scope>NUCLEOTIDE SEQUENCE [LARGE SCALE GENOMIC DNA]</scope>
    <source>
        <strain evidence="2">cv. PA1801</strain>
    </source>
</reference>
<name>A0A5B6VK04_9ROSI</name>
<sequence>MELSFGEFDLILGMDWLVKHHANLDCTAKRMAEKLVRKGCEAFLAYVSTSEVKSLSVGDVRTVKEFPDVFPEELPGFPPNVRSSSALRFYREQLQFPSPLTGWHRRSWLN</sequence>
<proteinExistence type="predicted"/>
<gene>
    <name evidence="1" type="ORF">EPI10_015344</name>
</gene>